<reference evidence="3 4" key="1">
    <citation type="submission" date="2018-10" db="EMBL/GenBank/DDBJ databases">
        <title>Sequencing the genomes of 1000 actinobacteria strains.</title>
        <authorList>
            <person name="Klenk H.-P."/>
        </authorList>
    </citation>
    <scope>NUCLEOTIDE SEQUENCE [LARGE SCALE GENOMIC DNA]</scope>
    <source>
        <strain evidence="3 4">DSM 43911</strain>
    </source>
</reference>
<dbReference type="InterPro" id="IPR001763">
    <property type="entry name" value="Rhodanese-like_dom"/>
</dbReference>
<dbReference type="AlphaFoldDB" id="A0A495X6Q7"/>
<dbReference type="CDD" id="cd07724">
    <property type="entry name" value="POD-like_MBL-fold"/>
    <property type="match status" value="1"/>
</dbReference>
<dbReference type="RefSeq" id="WP_121219905.1">
    <property type="nucleotide sequence ID" value="NZ_JBIUBA010000007.1"/>
</dbReference>
<dbReference type="InterPro" id="IPR051682">
    <property type="entry name" value="Mito_Persulfide_Diox"/>
</dbReference>
<keyword evidence="3" id="KW-0378">Hydrolase</keyword>
<dbReference type="SUPFAM" id="SSF56281">
    <property type="entry name" value="Metallo-hydrolase/oxidoreductase"/>
    <property type="match status" value="1"/>
</dbReference>
<name>A0A495X6Q7_9PSEU</name>
<dbReference type="Gene3D" id="3.60.15.10">
    <property type="entry name" value="Ribonuclease Z/Hydroxyacylglutathione hydrolase-like"/>
    <property type="match status" value="1"/>
</dbReference>
<dbReference type="GO" id="GO:0006749">
    <property type="term" value="P:glutathione metabolic process"/>
    <property type="evidence" value="ECO:0007669"/>
    <property type="project" value="InterPro"/>
</dbReference>
<evidence type="ECO:0000259" key="2">
    <source>
        <dbReference type="PROSITE" id="PS50206"/>
    </source>
</evidence>
<dbReference type="PROSITE" id="PS50206">
    <property type="entry name" value="RHODANESE_3"/>
    <property type="match status" value="1"/>
</dbReference>
<protein>
    <submittedName>
        <fullName evidence="3">Glyoxylase-like metal-dependent hydrolase (Beta-lactamase superfamily II)</fullName>
    </submittedName>
</protein>
<dbReference type="Proteomes" id="UP000272729">
    <property type="component" value="Unassembled WGS sequence"/>
</dbReference>
<sequence>MDVETIGTASLGDRSYLVHDGEVALVVDPQRDLDRVEEVAARLGVRITHVAETHVHNDYVTGGLALSRRHDAQYLVAAAEDVAYERLAVHPGDTLSVGALSVTAVATPGHTPHHLAYVVGRDARQAVFSGGSLLYGSVGRTDLMSPSLTVDLTHAQYRSARALASLALETATLHPTHGFGSFCSSGPASGADASTIGEQLRTNHALTDPDEQHFVTSLIANLSAYPSYYSHMAPLNRVGPSAADLTVPAPLRPAEVVDRVAAGHWVVDLRSRVAFAAGHLRGTVGFEYGTSFATYLGWILPWGEPVTLLGSEEDVRAAIRDLSRIGIDHPSASFGDPTSWQTAPDIVSYRRAGWSALVDATSPVVLDVRRPEEFASGHIVGALNIPLHELPHRLGEIPAGTVWVHCASGYRAGVAASLLHRAGREVVHLDADWSQVHGVPTT</sequence>
<evidence type="ECO:0000313" key="3">
    <source>
        <dbReference type="EMBL" id="RKT68704.1"/>
    </source>
</evidence>
<dbReference type="InterPro" id="IPR044528">
    <property type="entry name" value="POD-like_MBL-fold"/>
</dbReference>
<dbReference type="EMBL" id="RBXR01000001">
    <property type="protein sequence ID" value="RKT68704.1"/>
    <property type="molecule type" value="Genomic_DNA"/>
</dbReference>
<dbReference type="Gene3D" id="3.40.250.10">
    <property type="entry name" value="Rhodanese-like domain"/>
    <property type="match status" value="2"/>
</dbReference>
<dbReference type="GO" id="GO:0070813">
    <property type="term" value="P:hydrogen sulfide metabolic process"/>
    <property type="evidence" value="ECO:0007669"/>
    <property type="project" value="TreeGrafter"/>
</dbReference>
<dbReference type="Pfam" id="PF00581">
    <property type="entry name" value="Rhodanese"/>
    <property type="match status" value="1"/>
</dbReference>
<keyword evidence="4" id="KW-1185">Reference proteome</keyword>
<dbReference type="SUPFAM" id="SSF52821">
    <property type="entry name" value="Rhodanese/Cell cycle control phosphatase"/>
    <property type="match status" value="2"/>
</dbReference>
<keyword evidence="1" id="KW-0479">Metal-binding</keyword>
<dbReference type="OrthoDB" id="3196337at2"/>
<organism evidence="3 4">
    <name type="scientific">Saccharothrix variisporea</name>
    <dbReference type="NCBI Taxonomy" id="543527"/>
    <lineage>
        <taxon>Bacteria</taxon>
        <taxon>Bacillati</taxon>
        <taxon>Actinomycetota</taxon>
        <taxon>Actinomycetes</taxon>
        <taxon>Pseudonocardiales</taxon>
        <taxon>Pseudonocardiaceae</taxon>
        <taxon>Saccharothrix</taxon>
    </lineage>
</organism>
<dbReference type="SMART" id="SM00849">
    <property type="entry name" value="Lactamase_B"/>
    <property type="match status" value="1"/>
</dbReference>
<evidence type="ECO:0000313" key="4">
    <source>
        <dbReference type="Proteomes" id="UP000272729"/>
    </source>
</evidence>
<feature type="domain" description="Rhodanese" evidence="2">
    <location>
        <begin position="359"/>
        <end position="442"/>
    </location>
</feature>
<accession>A0A495X6Q7</accession>
<dbReference type="SMART" id="SM00450">
    <property type="entry name" value="RHOD"/>
    <property type="match status" value="1"/>
</dbReference>
<dbReference type="InterPro" id="IPR001279">
    <property type="entry name" value="Metallo-B-lactamas"/>
</dbReference>
<dbReference type="InterPro" id="IPR036866">
    <property type="entry name" value="RibonucZ/Hydroxyglut_hydro"/>
</dbReference>
<gene>
    <name evidence="3" type="ORF">DFJ66_1897</name>
</gene>
<dbReference type="PANTHER" id="PTHR43084:SF1">
    <property type="entry name" value="PERSULFIDE DIOXYGENASE ETHE1, MITOCHONDRIAL"/>
    <property type="match status" value="1"/>
</dbReference>
<dbReference type="GO" id="GO:0050313">
    <property type="term" value="F:sulfur dioxygenase activity"/>
    <property type="evidence" value="ECO:0007669"/>
    <property type="project" value="InterPro"/>
</dbReference>
<dbReference type="InterPro" id="IPR036873">
    <property type="entry name" value="Rhodanese-like_dom_sf"/>
</dbReference>
<comment type="caution">
    <text evidence="3">The sequence shown here is derived from an EMBL/GenBank/DDBJ whole genome shotgun (WGS) entry which is preliminary data.</text>
</comment>
<dbReference type="Pfam" id="PF00753">
    <property type="entry name" value="Lactamase_B"/>
    <property type="match status" value="1"/>
</dbReference>
<dbReference type="GO" id="GO:0046872">
    <property type="term" value="F:metal ion binding"/>
    <property type="evidence" value="ECO:0007669"/>
    <property type="project" value="UniProtKB-KW"/>
</dbReference>
<dbReference type="CDD" id="cd00158">
    <property type="entry name" value="RHOD"/>
    <property type="match status" value="1"/>
</dbReference>
<evidence type="ECO:0000256" key="1">
    <source>
        <dbReference type="ARBA" id="ARBA00022723"/>
    </source>
</evidence>
<dbReference type="PANTHER" id="PTHR43084">
    <property type="entry name" value="PERSULFIDE DIOXYGENASE ETHE1"/>
    <property type="match status" value="1"/>
</dbReference>
<proteinExistence type="predicted"/>
<dbReference type="GO" id="GO:0016787">
    <property type="term" value="F:hydrolase activity"/>
    <property type="evidence" value="ECO:0007669"/>
    <property type="project" value="UniProtKB-KW"/>
</dbReference>